<proteinExistence type="predicted"/>
<gene>
    <name evidence="1" type="ORF">MHPYR_190022</name>
</gene>
<evidence type="ECO:0000313" key="1">
    <source>
        <dbReference type="EMBL" id="SBS74088.1"/>
    </source>
</evidence>
<name>A0A1Y5PDV2_9MYCO</name>
<protein>
    <submittedName>
        <fullName evidence="1">Uncharacterized protein</fullName>
    </submittedName>
</protein>
<reference evidence="1" key="1">
    <citation type="submission" date="2016-03" db="EMBL/GenBank/DDBJ databases">
        <authorList>
            <person name="Ploux O."/>
        </authorList>
    </citation>
    <scope>NUCLEOTIDE SEQUENCE</scope>
    <source>
        <strain evidence="1">UC10</strain>
    </source>
</reference>
<dbReference type="AlphaFoldDB" id="A0A1Y5PDV2"/>
<sequence length="123" mass="13605">MGVDHGQAIGRAIFGITEGPSVAEMNRPIMNAVHARLLGSRALYHAKHASRPTFIDFYTRYLGFTMRSAHLPAFADVTRGSLRLLLSGPQRGGQRSWWSSGFDRRPPGDLVELFTRHGIADVT</sequence>
<accession>A0A1Y5PDV2</accession>
<organism evidence="1">
    <name type="scientific">uncultured Mycobacterium sp</name>
    <dbReference type="NCBI Taxonomy" id="171292"/>
    <lineage>
        <taxon>Bacteria</taxon>
        <taxon>Bacillati</taxon>
        <taxon>Actinomycetota</taxon>
        <taxon>Actinomycetes</taxon>
        <taxon>Mycobacteriales</taxon>
        <taxon>Mycobacteriaceae</taxon>
        <taxon>Mycobacterium</taxon>
        <taxon>environmental samples</taxon>
    </lineage>
</organism>
<dbReference type="EMBL" id="FLQS01000011">
    <property type="protein sequence ID" value="SBS74088.1"/>
    <property type="molecule type" value="Genomic_DNA"/>
</dbReference>